<sequence length="208" mass="23322">MPDSQMIRSLAKSTADVVAAVVPVPGLSPAVAMVSSIIELMDNVTTNKHEARQLKDQCRSLLAVLSSRPVVENAHVNHGLKMIYKTLTEVRNQMQECADLGKIKSLFCQDSIKQNIQDCKGKIDFCLKKWQLVFTLETHHLNQEVITCLHDLQVRVLQNSNQTTIITNHDISNGTIPVRSVPASIGQLNFRDTRAVSKHRSWMELARQ</sequence>
<organism evidence="1 2">
    <name type="scientific">Lentinula raphanica</name>
    <dbReference type="NCBI Taxonomy" id="153919"/>
    <lineage>
        <taxon>Eukaryota</taxon>
        <taxon>Fungi</taxon>
        <taxon>Dikarya</taxon>
        <taxon>Basidiomycota</taxon>
        <taxon>Agaricomycotina</taxon>
        <taxon>Agaricomycetes</taxon>
        <taxon>Agaricomycetidae</taxon>
        <taxon>Agaricales</taxon>
        <taxon>Marasmiineae</taxon>
        <taxon>Omphalotaceae</taxon>
        <taxon>Lentinula</taxon>
    </lineage>
</organism>
<dbReference type="AlphaFoldDB" id="A0AA38UL48"/>
<accession>A0AA38UL48</accession>
<dbReference type="GO" id="GO:0007166">
    <property type="term" value="P:cell surface receptor signaling pathway"/>
    <property type="evidence" value="ECO:0007669"/>
    <property type="project" value="InterPro"/>
</dbReference>
<keyword evidence="2" id="KW-1185">Reference proteome</keyword>
<evidence type="ECO:0000313" key="2">
    <source>
        <dbReference type="Proteomes" id="UP001163846"/>
    </source>
</evidence>
<name>A0AA38UL48_9AGAR</name>
<dbReference type="InterPro" id="IPR059179">
    <property type="entry name" value="MLKL-like_MCAfunc"/>
</dbReference>
<evidence type="ECO:0000313" key="1">
    <source>
        <dbReference type="EMBL" id="KAJ3845370.1"/>
    </source>
</evidence>
<comment type="caution">
    <text evidence="1">The sequence shown here is derived from an EMBL/GenBank/DDBJ whole genome shotgun (WGS) entry which is preliminary data.</text>
</comment>
<dbReference type="EMBL" id="MU805937">
    <property type="protein sequence ID" value="KAJ3845370.1"/>
    <property type="molecule type" value="Genomic_DNA"/>
</dbReference>
<dbReference type="Gene3D" id="1.20.930.20">
    <property type="entry name" value="Adaptor protein Cbl, N-terminal domain"/>
    <property type="match status" value="1"/>
</dbReference>
<proteinExistence type="predicted"/>
<reference evidence="1" key="1">
    <citation type="submission" date="2022-08" db="EMBL/GenBank/DDBJ databases">
        <authorList>
            <consortium name="DOE Joint Genome Institute"/>
            <person name="Min B."/>
            <person name="Riley R."/>
            <person name="Sierra-Patev S."/>
            <person name="Naranjo-Ortiz M."/>
            <person name="Looney B."/>
            <person name="Konkel Z."/>
            <person name="Slot J.C."/>
            <person name="Sakamoto Y."/>
            <person name="Steenwyk J.L."/>
            <person name="Rokas A."/>
            <person name="Carro J."/>
            <person name="Camarero S."/>
            <person name="Ferreira P."/>
            <person name="Molpeceres G."/>
            <person name="Ruiz-Duenas F.J."/>
            <person name="Serrano A."/>
            <person name="Henrissat B."/>
            <person name="Drula E."/>
            <person name="Hughes K.W."/>
            <person name="Mata J.L."/>
            <person name="Ishikawa N.K."/>
            <person name="Vargas-Isla R."/>
            <person name="Ushijima S."/>
            <person name="Smith C.A."/>
            <person name="Ahrendt S."/>
            <person name="Andreopoulos W."/>
            <person name="He G."/>
            <person name="Labutti K."/>
            <person name="Lipzen A."/>
            <person name="Ng V."/>
            <person name="Sandor L."/>
            <person name="Barry K."/>
            <person name="Martinez A.T."/>
            <person name="Xiao Y."/>
            <person name="Gibbons J.G."/>
            <person name="Terashima K."/>
            <person name="Hibbett D.S."/>
            <person name="Grigoriev I.V."/>
        </authorList>
    </citation>
    <scope>NUCLEOTIDE SEQUENCE</scope>
    <source>
        <strain evidence="1">TFB9207</strain>
    </source>
</reference>
<protein>
    <submittedName>
        <fullName evidence="1">Uncharacterized protein</fullName>
    </submittedName>
</protein>
<dbReference type="CDD" id="cd21037">
    <property type="entry name" value="MLKL_NTD"/>
    <property type="match status" value="1"/>
</dbReference>
<dbReference type="InterPro" id="IPR036537">
    <property type="entry name" value="Adaptor_Cbl_N_dom_sf"/>
</dbReference>
<dbReference type="Proteomes" id="UP001163846">
    <property type="component" value="Unassembled WGS sequence"/>
</dbReference>
<gene>
    <name evidence="1" type="ORF">F5878DRAFT_654994</name>
</gene>